<name>A0AAP9ABA2_UREUR</name>
<keyword evidence="1" id="KW-0812">Transmembrane</keyword>
<protein>
    <submittedName>
        <fullName evidence="3">Uncharacterized protein</fullName>
    </submittedName>
</protein>
<feature type="transmembrane region" description="Helical" evidence="1">
    <location>
        <begin position="76"/>
        <end position="99"/>
    </location>
</feature>
<dbReference type="Proteomes" id="UP000318231">
    <property type="component" value="Chromosome"/>
</dbReference>
<dbReference type="Gene3D" id="1.20.1280.290">
    <property type="match status" value="1"/>
</dbReference>
<dbReference type="AlphaFoldDB" id="A0AAP9ABA2"/>
<evidence type="ECO:0000313" key="7">
    <source>
        <dbReference type="Proteomes" id="UP001201240"/>
    </source>
</evidence>
<proteinExistence type="predicted"/>
<keyword evidence="1" id="KW-1133">Transmembrane helix</keyword>
<feature type="transmembrane region" description="Helical" evidence="1">
    <location>
        <begin position="105"/>
        <end position="126"/>
    </location>
</feature>
<evidence type="ECO:0000313" key="6">
    <source>
        <dbReference type="Proteomes" id="UP000318231"/>
    </source>
</evidence>
<reference evidence="3 6" key="2">
    <citation type="submission" date="2019-07" db="EMBL/GenBank/DDBJ databases">
        <title>Comparative genomics of three clinical Ureaplasma species: analysis of their core genomes and virulence factors.</title>
        <authorList>
            <person name="Yang T."/>
            <person name="Zhang Y."/>
            <person name="Li X."/>
            <person name="Kong Y."/>
            <person name="Yu H."/>
            <person name="Ruan Z."/>
            <person name="Xie X."/>
            <person name="Zhang J."/>
        </authorList>
    </citation>
    <scope>NUCLEOTIDE SEQUENCE [LARGE SCALE GENOMIC DNA]</scope>
    <source>
        <strain evidence="3 6">132</strain>
    </source>
</reference>
<accession>A0AAP9ABA2</accession>
<reference evidence="2 7" key="3">
    <citation type="submission" date="2021-10" db="EMBL/GenBank/DDBJ databases">
        <title>Sequencing the mobilome of antimicrobial resistant bacterial isolates spanning a range of GC content: The potential of a sustainable low cost, low infrastructure approach for surveillance with Oxford Nanopore sequencing.</title>
        <authorList>
            <person name="Sands K."/>
        </authorList>
    </citation>
    <scope>NUCLEOTIDE SEQUENCE [LARGE SCALE GENOMIC DNA]</scope>
    <source>
        <strain evidence="2 7">MIN-202</strain>
    </source>
</reference>
<dbReference type="EMBL" id="CP041200">
    <property type="protein sequence ID" value="QDI64600.1"/>
    <property type="molecule type" value="Genomic_DNA"/>
</dbReference>
<organism evidence="3 6">
    <name type="scientific">Ureaplasma urealyticum</name>
    <name type="common">Ureaplasma urealyticum biotype 2</name>
    <dbReference type="NCBI Taxonomy" id="2130"/>
    <lineage>
        <taxon>Bacteria</taxon>
        <taxon>Bacillati</taxon>
        <taxon>Mycoplasmatota</taxon>
        <taxon>Mycoplasmoidales</taxon>
        <taxon>Mycoplasmoidaceae</taxon>
        <taxon>Ureaplasma</taxon>
    </lineage>
</organism>
<keyword evidence="1" id="KW-0472">Membrane</keyword>
<evidence type="ECO:0000313" key="3">
    <source>
        <dbReference type="EMBL" id="QDI64600.1"/>
    </source>
</evidence>
<dbReference type="Proteomes" id="UP000253077">
    <property type="component" value="Unassembled WGS sequence"/>
</dbReference>
<sequence>MSFTSLLQNSVWEVGNGAIVTDQAPYLGIAPDYQDAYGFPTHPWGIFFQVIGAILVFGAYLPAVIKVLVSKRTENLAIGMWIISIAGLALLAVFAWLGVSTNPGGFILVALSETLSCIASIIVFALKIVNKSKAKAAGMTELEYCNLHYPIVKKLPKR</sequence>
<dbReference type="Proteomes" id="UP001201240">
    <property type="component" value="Unassembled WGS sequence"/>
</dbReference>
<dbReference type="EMBL" id="QOKT01000001">
    <property type="protein sequence ID" value="RCJ01885.1"/>
    <property type="molecule type" value="Genomic_DNA"/>
</dbReference>
<dbReference type="RefSeq" id="WP_004025777.1">
    <property type="nucleotide sequence ID" value="NZ_CAMXZD010000003.1"/>
</dbReference>
<evidence type="ECO:0000256" key="1">
    <source>
        <dbReference type="SAM" id="Phobius"/>
    </source>
</evidence>
<gene>
    <name evidence="4" type="ORF">DSQ42_00040</name>
    <name evidence="3" type="ORF">FJM05_00040</name>
    <name evidence="2" type="ORF">LH652_00040</name>
</gene>
<evidence type="ECO:0000313" key="2">
    <source>
        <dbReference type="EMBL" id="MCF1348690.1"/>
    </source>
</evidence>
<reference evidence="4 5" key="1">
    <citation type="submission" date="2018-07" db="EMBL/GenBank/DDBJ databases">
        <title>Ureaplasma urealyticum 1000 the multidrug-resistant clinical isolate obtained from scrapings of the urogenital tract of a woman with inflammatory diseases of the reproductive organs.</title>
        <authorList>
            <person name="Kolesnikova E.A."/>
            <person name="Alekseeva A.E."/>
            <person name="Brusnigina N.F."/>
            <person name="Makhova M.A."/>
        </authorList>
    </citation>
    <scope>NUCLEOTIDE SEQUENCE [LARGE SCALE GENOMIC DNA]</scope>
    <source>
        <strain evidence="4 5">1000</strain>
    </source>
</reference>
<dbReference type="EMBL" id="JAJBIS010000001">
    <property type="protein sequence ID" value="MCF1348690.1"/>
    <property type="molecule type" value="Genomic_DNA"/>
</dbReference>
<evidence type="ECO:0000313" key="5">
    <source>
        <dbReference type="Proteomes" id="UP000253077"/>
    </source>
</evidence>
<feature type="transmembrane region" description="Helical" evidence="1">
    <location>
        <begin position="46"/>
        <end position="69"/>
    </location>
</feature>
<evidence type="ECO:0000313" key="4">
    <source>
        <dbReference type="EMBL" id="RCJ01885.1"/>
    </source>
</evidence>
<dbReference type="GeneID" id="93848500"/>